<accession>A0A9W7FQU5</accession>
<sequence length="158" mass="18356">MIFSTPYNLQHEFDPAFMTPFCVSSHLNPKLSEYIAGVGWIGETDTAITAHERRRMFCTWCRKKGHREDDCFVMDVTRAKNKKQISKRILNKIEARKRFENNERERRTREREERQKYCQIHGNFPDEPGAKNATTKTGADFTRDSGVLLVNSGSHGET</sequence>
<dbReference type="EMBL" id="BRXW01000253">
    <property type="protein sequence ID" value="GMI16485.1"/>
    <property type="molecule type" value="Genomic_DNA"/>
</dbReference>
<name>A0A9W7FQU5_9STRA</name>
<comment type="caution">
    <text evidence="1">The sequence shown here is derived from an EMBL/GenBank/DDBJ whole genome shotgun (WGS) entry which is preliminary data.</text>
</comment>
<gene>
    <name evidence="1" type="ORF">TrLO_g12851</name>
</gene>
<keyword evidence="2" id="KW-1185">Reference proteome</keyword>
<reference evidence="2" key="1">
    <citation type="journal article" date="2023" name="Commun. Biol.">
        <title>Genome analysis of Parmales, the sister group of diatoms, reveals the evolutionary specialization of diatoms from phago-mixotrophs to photoautotrophs.</title>
        <authorList>
            <person name="Ban H."/>
            <person name="Sato S."/>
            <person name="Yoshikawa S."/>
            <person name="Yamada K."/>
            <person name="Nakamura Y."/>
            <person name="Ichinomiya M."/>
            <person name="Sato N."/>
            <person name="Blanc-Mathieu R."/>
            <person name="Endo H."/>
            <person name="Kuwata A."/>
            <person name="Ogata H."/>
        </authorList>
    </citation>
    <scope>NUCLEOTIDE SEQUENCE [LARGE SCALE GENOMIC DNA]</scope>
    <source>
        <strain evidence="2">NIES 3700</strain>
    </source>
</reference>
<evidence type="ECO:0000313" key="2">
    <source>
        <dbReference type="Proteomes" id="UP001165122"/>
    </source>
</evidence>
<organism evidence="1 2">
    <name type="scientific">Triparma laevis f. longispina</name>
    <dbReference type="NCBI Taxonomy" id="1714387"/>
    <lineage>
        <taxon>Eukaryota</taxon>
        <taxon>Sar</taxon>
        <taxon>Stramenopiles</taxon>
        <taxon>Ochrophyta</taxon>
        <taxon>Bolidophyceae</taxon>
        <taxon>Parmales</taxon>
        <taxon>Triparmaceae</taxon>
        <taxon>Triparma</taxon>
    </lineage>
</organism>
<dbReference type="OrthoDB" id="10464833at2759"/>
<protein>
    <submittedName>
        <fullName evidence="1">Uncharacterized protein</fullName>
    </submittedName>
</protein>
<evidence type="ECO:0000313" key="1">
    <source>
        <dbReference type="EMBL" id="GMI16485.1"/>
    </source>
</evidence>
<dbReference type="Proteomes" id="UP001165122">
    <property type="component" value="Unassembled WGS sequence"/>
</dbReference>
<proteinExistence type="predicted"/>
<dbReference type="AlphaFoldDB" id="A0A9W7FQU5"/>